<gene>
    <name evidence="11" type="ORF">WICANDRAFT_67552</name>
</gene>
<organism evidence="11 12">
    <name type="scientific">Wickerhamomyces anomalus (strain ATCC 58044 / CBS 1984 / NCYC 433 / NRRL Y-366-8)</name>
    <name type="common">Yeast</name>
    <name type="synonym">Hansenula anomala</name>
    <dbReference type="NCBI Taxonomy" id="683960"/>
    <lineage>
        <taxon>Eukaryota</taxon>
        <taxon>Fungi</taxon>
        <taxon>Dikarya</taxon>
        <taxon>Ascomycota</taxon>
        <taxon>Saccharomycotina</taxon>
        <taxon>Saccharomycetes</taxon>
        <taxon>Phaffomycetales</taxon>
        <taxon>Wickerhamomycetaceae</taxon>
        <taxon>Wickerhamomyces</taxon>
    </lineage>
</organism>
<evidence type="ECO:0000256" key="5">
    <source>
        <dbReference type="ARBA" id="ARBA00023128"/>
    </source>
</evidence>
<dbReference type="PANTHER" id="PTHR15893:SF0">
    <property type="entry name" value="LARGE RIBOSOMAL SUBUNIT PROTEIN BL27M"/>
    <property type="match status" value="1"/>
</dbReference>
<dbReference type="Gene3D" id="2.40.50.100">
    <property type="match status" value="1"/>
</dbReference>
<evidence type="ECO:0000256" key="8">
    <source>
        <dbReference type="ARBA" id="ARBA00035465"/>
    </source>
</evidence>
<sequence length="382" mass="43889">MGFWSANKNVAFIKSAFGLVSNSFPRASVINGPIIQVRTATKRAAGSRTNMKDSAGRRLGSKKGEGEFVRPGQILMRQRGTKFFPGENVGIGKDHTIFALEPGYVRFYLDPFHPRRRFIGIALKKHSRLPTPHFEPRARRFGYVPITDPSKAKFEEGTLKRKQFLMKPILKKEVKAREEKRIQNTALYGEQLIKVVPELTEEEIKIGSERLLAIRNHVKNGLSNEEAKATTTMIYLQNLKLSLKRNETTQEEWTTAQQKYLNLSSKLEKAVTFDNKFNIIKYRSEDERRSLVAQLESTIKELYSKFDKKNTSEIKKLLFNSDVLTQSELIKFKRTYLKAVLPEDIAVTDTKDKKAAIVKRWNYIREKVDVVARSKGAFVTRK</sequence>
<evidence type="ECO:0000256" key="3">
    <source>
        <dbReference type="ARBA" id="ARBA00022946"/>
    </source>
</evidence>
<dbReference type="OrthoDB" id="1867012at2759"/>
<dbReference type="Pfam" id="PF18471">
    <property type="entry name" value="Ribosomal_L27_C"/>
    <property type="match status" value="1"/>
</dbReference>
<feature type="domain" description="Large ribosomal subunit protein bL27m C-terminal" evidence="10">
    <location>
        <begin position="147"/>
        <end position="381"/>
    </location>
</feature>
<dbReference type="AlphaFoldDB" id="A0A1E3P632"/>
<comment type="subcellular location">
    <subcellularLocation>
        <location evidence="1">Mitochondrion</location>
    </subcellularLocation>
</comment>
<dbReference type="SUPFAM" id="SSF110324">
    <property type="entry name" value="Ribosomal L27 protein-like"/>
    <property type="match status" value="1"/>
</dbReference>
<evidence type="ECO:0000259" key="10">
    <source>
        <dbReference type="Pfam" id="PF18471"/>
    </source>
</evidence>
<reference evidence="11 12" key="1">
    <citation type="journal article" date="2016" name="Proc. Natl. Acad. Sci. U.S.A.">
        <title>Comparative genomics of biotechnologically important yeasts.</title>
        <authorList>
            <person name="Riley R."/>
            <person name="Haridas S."/>
            <person name="Wolfe K.H."/>
            <person name="Lopes M.R."/>
            <person name="Hittinger C.T."/>
            <person name="Goeker M."/>
            <person name="Salamov A.A."/>
            <person name="Wisecaver J.H."/>
            <person name="Long T.M."/>
            <person name="Calvey C.H."/>
            <person name="Aerts A.L."/>
            <person name="Barry K.W."/>
            <person name="Choi C."/>
            <person name="Clum A."/>
            <person name="Coughlan A.Y."/>
            <person name="Deshpande S."/>
            <person name="Douglass A.P."/>
            <person name="Hanson S.J."/>
            <person name="Klenk H.-P."/>
            <person name="LaButti K.M."/>
            <person name="Lapidus A."/>
            <person name="Lindquist E.A."/>
            <person name="Lipzen A.M."/>
            <person name="Meier-Kolthoff J.P."/>
            <person name="Ohm R.A."/>
            <person name="Otillar R.P."/>
            <person name="Pangilinan J.L."/>
            <person name="Peng Y."/>
            <person name="Rokas A."/>
            <person name="Rosa C.A."/>
            <person name="Scheuner C."/>
            <person name="Sibirny A.A."/>
            <person name="Slot J.C."/>
            <person name="Stielow J.B."/>
            <person name="Sun H."/>
            <person name="Kurtzman C.P."/>
            <person name="Blackwell M."/>
            <person name="Grigoriev I.V."/>
            <person name="Jeffries T.W."/>
        </authorList>
    </citation>
    <scope>NUCLEOTIDE SEQUENCE [LARGE SCALE GENOMIC DNA]</scope>
    <source>
        <strain evidence="12">ATCC 58044 / CBS 1984 / NCYC 433 / NRRL Y-366-8</strain>
    </source>
</reference>
<feature type="region of interest" description="Disordered" evidence="9">
    <location>
        <begin position="43"/>
        <end position="63"/>
    </location>
</feature>
<dbReference type="Pfam" id="PF01016">
    <property type="entry name" value="Ribosomal_L27"/>
    <property type="match status" value="1"/>
</dbReference>
<dbReference type="PRINTS" id="PR00063">
    <property type="entry name" value="RIBOSOMALL27"/>
</dbReference>
<dbReference type="RefSeq" id="XP_019040106.1">
    <property type="nucleotide sequence ID" value="XM_019184092.1"/>
</dbReference>
<dbReference type="GO" id="GO:0003735">
    <property type="term" value="F:structural constituent of ribosome"/>
    <property type="evidence" value="ECO:0007669"/>
    <property type="project" value="EnsemblFungi"/>
</dbReference>
<evidence type="ECO:0000313" key="11">
    <source>
        <dbReference type="EMBL" id="ODQ60899.1"/>
    </source>
</evidence>
<dbReference type="GO" id="GO:0033617">
    <property type="term" value="P:mitochondrial respiratory chain complex IV assembly"/>
    <property type="evidence" value="ECO:0007669"/>
    <property type="project" value="EnsemblFungi"/>
</dbReference>
<protein>
    <recommendedName>
        <fullName evidence="7">Large ribosomal subunit protein bL27m</fullName>
    </recommendedName>
    <alternativeName>
        <fullName evidence="8">54S ribosomal protein L2, mitochondrial</fullName>
    </alternativeName>
</protein>
<dbReference type="NCBIfam" id="TIGR00062">
    <property type="entry name" value="L27"/>
    <property type="match status" value="1"/>
</dbReference>
<dbReference type="GO" id="GO:0006412">
    <property type="term" value="P:translation"/>
    <property type="evidence" value="ECO:0007669"/>
    <property type="project" value="InterPro"/>
</dbReference>
<keyword evidence="4" id="KW-0689">Ribosomal protein</keyword>
<name>A0A1E3P632_WICAA</name>
<comment type="similarity">
    <text evidence="2">Belongs to the bacterial ribosomal protein bL27 family.</text>
</comment>
<dbReference type="STRING" id="683960.A0A1E3P632"/>
<evidence type="ECO:0000256" key="6">
    <source>
        <dbReference type="ARBA" id="ARBA00023274"/>
    </source>
</evidence>
<evidence type="ECO:0000256" key="2">
    <source>
        <dbReference type="ARBA" id="ARBA00010797"/>
    </source>
</evidence>
<dbReference type="EMBL" id="KV454209">
    <property type="protein sequence ID" value="ODQ60899.1"/>
    <property type="molecule type" value="Genomic_DNA"/>
</dbReference>
<evidence type="ECO:0000313" key="12">
    <source>
        <dbReference type="Proteomes" id="UP000094112"/>
    </source>
</evidence>
<dbReference type="PANTHER" id="PTHR15893">
    <property type="entry name" value="RIBOSOMAL PROTEIN L27"/>
    <property type="match status" value="1"/>
</dbReference>
<dbReference type="InterPro" id="IPR041244">
    <property type="entry name" value="Ribosomal_bL27m_C"/>
</dbReference>
<dbReference type="InterPro" id="IPR001684">
    <property type="entry name" value="Ribosomal_bL27"/>
</dbReference>
<evidence type="ECO:0000256" key="7">
    <source>
        <dbReference type="ARBA" id="ARBA00035267"/>
    </source>
</evidence>
<keyword evidence="12" id="KW-1185">Reference proteome</keyword>
<keyword evidence="6" id="KW-0687">Ribonucleoprotein</keyword>
<keyword evidence="5" id="KW-0496">Mitochondrion</keyword>
<keyword evidence="3" id="KW-0809">Transit peptide</keyword>
<evidence type="ECO:0000256" key="4">
    <source>
        <dbReference type="ARBA" id="ARBA00022980"/>
    </source>
</evidence>
<accession>A0A1E3P632</accession>
<proteinExistence type="inferred from homology"/>
<dbReference type="InterPro" id="IPR018261">
    <property type="entry name" value="Ribosomal_bL27_CS"/>
</dbReference>
<dbReference type="Proteomes" id="UP000094112">
    <property type="component" value="Unassembled WGS sequence"/>
</dbReference>
<evidence type="ECO:0000256" key="1">
    <source>
        <dbReference type="ARBA" id="ARBA00004173"/>
    </source>
</evidence>
<dbReference type="GO" id="GO:0005762">
    <property type="term" value="C:mitochondrial large ribosomal subunit"/>
    <property type="evidence" value="ECO:0007669"/>
    <property type="project" value="EnsemblFungi"/>
</dbReference>
<evidence type="ECO:0000256" key="9">
    <source>
        <dbReference type="SAM" id="MobiDB-lite"/>
    </source>
</evidence>
<dbReference type="GeneID" id="30201338"/>
<dbReference type="PROSITE" id="PS00831">
    <property type="entry name" value="RIBOSOMAL_L27"/>
    <property type="match status" value="1"/>
</dbReference>
<feature type="compositionally biased region" description="Basic and acidic residues" evidence="9">
    <location>
        <begin position="50"/>
        <end position="63"/>
    </location>
</feature>
<dbReference type="FunFam" id="2.40.50.100:FF:000042">
    <property type="entry name" value="50S ribosomal protein L27"/>
    <property type="match status" value="1"/>
</dbReference>